<evidence type="ECO:0000256" key="6">
    <source>
        <dbReference type="ARBA" id="ARBA00022568"/>
    </source>
</evidence>
<dbReference type="Pfam" id="PF01699">
    <property type="entry name" value="Na_Ca_ex"/>
    <property type="match status" value="2"/>
</dbReference>
<keyword evidence="17" id="KW-0325">Glycoprotein</keyword>
<evidence type="ECO:0000256" key="11">
    <source>
        <dbReference type="ARBA" id="ARBA00022837"/>
    </source>
</evidence>
<keyword evidence="23" id="KW-1185">Reference proteome</keyword>
<proteinExistence type="inferred from homology"/>
<dbReference type="PANTHER" id="PTHR11878">
    <property type="entry name" value="SODIUM/CALCIUM EXCHANGER"/>
    <property type="match status" value="1"/>
</dbReference>
<evidence type="ECO:0000256" key="7">
    <source>
        <dbReference type="ARBA" id="ARBA00022692"/>
    </source>
</evidence>
<dbReference type="GO" id="GO:0042383">
    <property type="term" value="C:sarcolemma"/>
    <property type="evidence" value="ECO:0007669"/>
    <property type="project" value="TreeGrafter"/>
</dbReference>
<organism evidence="23 24">
    <name type="scientific">Octopus sinensis</name>
    <name type="common">East Asian common octopus</name>
    <dbReference type="NCBI Taxonomy" id="2607531"/>
    <lineage>
        <taxon>Eukaryota</taxon>
        <taxon>Metazoa</taxon>
        <taxon>Spiralia</taxon>
        <taxon>Lophotrochozoa</taxon>
        <taxon>Mollusca</taxon>
        <taxon>Cephalopoda</taxon>
        <taxon>Coleoidea</taxon>
        <taxon>Octopodiformes</taxon>
        <taxon>Octopoda</taxon>
        <taxon>Incirrata</taxon>
        <taxon>Octopodidae</taxon>
        <taxon>Octopus</taxon>
    </lineage>
</organism>
<feature type="transmembrane region" description="Helical" evidence="20">
    <location>
        <begin position="805"/>
        <end position="825"/>
    </location>
</feature>
<dbReference type="NCBIfam" id="TIGR00845">
    <property type="entry name" value="caca"/>
    <property type="match status" value="1"/>
</dbReference>
<dbReference type="GO" id="GO:0098794">
    <property type="term" value="C:postsynapse"/>
    <property type="evidence" value="ECO:0007669"/>
    <property type="project" value="TreeGrafter"/>
</dbReference>
<evidence type="ECO:0000256" key="3">
    <source>
        <dbReference type="ARBA" id="ARBA00022448"/>
    </source>
</evidence>
<keyword evidence="6" id="KW-0109">Calcium transport</keyword>
<gene>
    <name evidence="24" type="primary">LOC115212742</name>
</gene>
<dbReference type="Pfam" id="PF16494">
    <property type="entry name" value="Na_Ca_ex_C"/>
    <property type="match status" value="1"/>
</dbReference>
<evidence type="ECO:0000313" key="24">
    <source>
        <dbReference type="RefSeq" id="XP_036359788.1"/>
    </source>
</evidence>
<feature type="transmembrane region" description="Helical" evidence="20">
    <location>
        <begin position="71"/>
        <end position="89"/>
    </location>
</feature>
<evidence type="ECO:0000313" key="23">
    <source>
        <dbReference type="Proteomes" id="UP000515154"/>
    </source>
</evidence>
<dbReference type="InterPro" id="IPR003644">
    <property type="entry name" value="Calx_beta"/>
</dbReference>
<keyword evidence="3" id="KW-0813">Transport</keyword>
<keyword evidence="15" id="KW-0406">Ion transport</keyword>
<keyword evidence="7 20" id="KW-0812">Transmembrane</keyword>
<dbReference type="GO" id="GO:0098703">
    <property type="term" value="P:calcium ion import across plasma membrane"/>
    <property type="evidence" value="ECO:0007669"/>
    <property type="project" value="TreeGrafter"/>
</dbReference>
<dbReference type="Proteomes" id="UP000515154">
    <property type="component" value="Linkage group LG6"/>
</dbReference>
<dbReference type="GO" id="GO:0007154">
    <property type="term" value="P:cell communication"/>
    <property type="evidence" value="ECO:0007669"/>
    <property type="project" value="InterPro"/>
</dbReference>
<evidence type="ECO:0000256" key="12">
    <source>
        <dbReference type="ARBA" id="ARBA00022860"/>
    </source>
</evidence>
<feature type="signal peptide" evidence="21">
    <location>
        <begin position="1"/>
        <end position="26"/>
    </location>
</feature>
<dbReference type="GO" id="GO:0046872">
    <property type="term" value="F:metal ion binding"/>
    <property type="evidence" value="ECO:0007669"/>
    <property type="project" value="UniProtKB-KW"/>
</dbReference>
<keyword evidence="4" id="KW-0050">Antiport</keyword>
<keyword evidence="12" id="KW-0112">Calmodulin-binding</keyword>
<evidence type="ECO:0000256" key="10">
    <source>
        <dbReference type="ARBA" id="ARBA00022737"/>
    </source>
</evidence>
<dbReference type="Gene3D" id="2.60.40.2030">
    <property type="match status" value="2"/>
</dbReference>
<feature type="transmembrane region" description="Helical" evidence="20">
    <location>
        <begin position="837"/>
        <end position="857"/>
    </location>
</feature>
<reference evidence="24" key="1">
    <citation type="submission" date="2025-08" db="UniProtKB">
        <authorList>
            <consortium name="RefSeq"/>
        </authorList>
    </citation>
    <scope>IDENTIFICATION</scope>
</reference>
<evidence type="ECO:0000256" key="9">
    <source>
        <dbReference type="ARBA" id="ARBA00022729"/>
    </source>
</evidence>
<keyword evidence="16 20" id="KW-0472">Membrane</keyword>
<evidence type="ECO:0000256" key="8">
    <source>
        <dbReference type="ARBA" id="ARBA00022723"/>
    </source>
</evidence>
<keyword evidence="10" id="KW-0677">Repeat</keyword>
<dbReference type="GO" id="GO:0005516">
    <property type="term" value="F:calmodulin binding"/>
    <property type="evidence" value="ECO:0007669"/>
    <property type="project" value="UniProtKB-KW"/>
</dbReference>
<keyword evidence="18" id="KW-0739">Sodium transport</keyword>
<comment type="subcellular location">
    <subcellularLocation>
        <location evidence="1">Cell membrane</location>
        <topology evidence="1">Multi-pass membrane protein</topology>
    </subcellularLocation>
</comment>
<dbReference type="InterPro" id="IPR032452">
    <property type="entry name" value="Na_Ca_Ex_C-exten"/>
</dbReference>
<dbReference type="AlphaFoldDB" id="A0A7E6EWS2"/>
<dbReference type="InterPro" id="IPR044880">
    <property type="entry name" value="NCX_ion-bd_dom_sf"/>
</dbReference>
<sequence length="903" mass="100564">MDILLLSKKWTFPLLLIGIFSQTCLVVSESASSSDFNDTCNTFSDPCKNGLIIPRWEPTGNLSVGDKVARAIIYFVLMVYLFLGVSIIADRFMASIEVITSKEKDVTVKKPDGTTTIVSVRIWNETVSNLTLMALGSSAPEIMLSVIEICGNNFKAGDLGPSTIVGSAAFNLFIITALCIEVIPNGESRSINHLSVFFITSIWSVFAYLWLYFILSVISYGIVEVWEAILTFLFFPATVVTAYVADRKLLNKFISKKYRASKQKGVVIQCEGLDIENADSKANHLGEDVAFKGLDSEETDVREFEQHRREYIEILREMRKKNPTLDMKTLEDMAEAEAVNRGPKSRAFYRIQATRKLTGGGNIIKKAKTQTSMQLSSTTDQKPEDEITKVCFDPGHYTVMENVGTFYGTVTREGGDLSKTLYVDYKTEDGTANAGSDYVYAEGTLVFYPMETHKQFPISIIDDDIFEEDEHFYIRLSNLRVGDSQGLFESGQAEAKAILANPFLATVMILDDDHPGIFQIEEKEMYITESSGEVEIRIIRTSGARGLVKVPFHSVDGTAVHGKDYELLDKEVCFDNDENEKFLRVRVFDDEEYEKNETFFIWLDEPFLVKKPAGSSSENVQQEEDDPVLVELGKPRRGENIKITVHITESTEFKSVVDKLLKKANLSLVVSTSSWREQFIEAITVNAEGDDDDDGEEEKLPSCMDYIMHFVCLFWKVLFAFVPPTEYWGGWACFTVSICLIGVLTAFIGDFASHFGCTIGLKDAVTAVSFVALGTSVPDTFASKVAAVNDKYADSSIGNVTGSNAVNVFLGIGIAWSIAAIYHAANGSVFRVHPGTLAFSVTVFCVFAFFTTLILVLRRHKKVGGELGGPPVYRHVAASIFILFWVIYILLTSLMSYCYIEAF</sequence>
<keyword evidence="5" id="KW-1003">Cell membrane</keyword>
<evidence type="ECO:0000256" key="1">
    <source>
        <dbReference type="ARBA" id="ARBA00004651"/>
    </source>
</evidence>
<evidence type="ECO:0000256" key="2">
    <source>
        <dbReference type="ARBA" id="ARBA00007489"/>
    </source>
</evidence>
<evidence type="ECO:0000256" key="4">
    <source>
        <dbReference type="ARBA" id="ARBA00022449"/>
    </source>
</evidence>
<dbReference type="RefSeq" id="XP_036359788.1">
    <property type="nucleotide sequence ID" value="XM_036503895.1"/>
</dbReference>
<dbReference type="Pfam" id="PF03160">
    <property type="entry name" value="Calx-beta"/>
    <property type="match status" value="1"/>
</dbReference>
<comment type="similarity">
    <text evidence="2">Belongs to the Ca(2+):cation antiporter (CaCA) (TC 2.A.19) family. SLC8 subfamily.</text>
</comment>
<dbReference type="InterPro" id="IPR038081">
    <property type="entry name" value="CalX-like_sf"/>
</dbReference>
<feature type="transmembrane region" description="Helical" evidence="20">
    <location>
        <begin position="228"/>
        <end position="245"/>
    </location>
</feature>
<evidence type="ECO:0000256" key="14">
    <source>
        <dbReference type="ARBA" id="ARBA00023053"/>
    </source>
</evidence>
<protein>
    <submittedName>
        <fullName evidence="24">Sodium/calcium exchanger 1-like isoform X5</fullName>
    </submittedName>
</protein>
<evidence type="ECO:0000256" key="18">
    <source>
        <dbReference type="ARBA" id="ARBA00023201"/>
    </source>
</evidence>
<keyword evidence="13 20" id="KW-1133">Transmembrane helix</keyword>
<dbReference type="SUPFAM" id="SSF141072">
    <property type="entry name" value="CalX-like"/>
    <property type="match status" value="2"/>
</dbReference>
<dbReference type="PRINTS" id="PR01259">
    <property type="entry name" value="NACAEXCHNGR"/>
</dbReference>
<dbReference type="PANTHER" id="PTHR11878:SF65">
    <property type="entry name" value="NA_CA-EXCHANGE PROTEIN, ISOFORM G"/>
    <property type="match status" value="1"/>
</dbReference>
<feature type="transmembrane region" description="Helical" evidence="20">
    <location>
        <begin position="728"/>
        <end position="752"/>
    </location>
</feature>
<evidence type="ECO:0000256" key="16">
    <source>
        <dbReference type="ARBA" id="ARBA00023136"/>
    </source>
</evidence>
<name>A0A7E6EWS2_9MOLL</name>
<evidence type="ECO:0000256" key="15">
    <source>
        <dbReference type="ARBA" id="ARBA00023065"/>
    </source>
</evidence>
<keyword evidence="9 21" id="KW-0732">Signal</keyword>
<feature type="transmembrane region" description="Helical" evidence="20">
    <location>
        <begin position="164"/>
        <end position="184"/>
    </location>
</feature>
<dbReference type="GO" id="GO:0030424">
    <property type="term" value="C:axon"/>
    <property type="evidence" value="ECO:0007669"/>
    <property type="project" value="TreeGrafter"/>
</dbReference>
<evidence type="ECO:0000256" key="17">
    <source>
        <dbReference type="ARBA" id="ARBA00023180"/>
    </source>
</evidence>
<evidence type="ECO:0000256" key="21">
    <source>
        <dbReference type="SAM" id="SignalP"/>
    </source>
</evidence>
<feature type="domain" description="Calx-beta" evidence="22">
    <location>
        <begin position="505"/>
        <end position="604"/>
    </location>
</feature>
<comment type="catalytic activity">
    <reaction evidence="19">
        <text>Ca(2+)(in) + 3 Na(+)(out) = Ca(2+)(out) + 3 Na(+)(in)</text>
        <dbReference type="Rhea" id="RHEA:69955"/>
        <dbReference type="ChEBI" id="CHEBI:29101"/>
        <dbReference type="ChEBI" id="CHEBI:29108"/>
    </reaction>
</comment>
<evidence type="ECO:0000259" key="22">
    <source>
        <dbReference type="SMART" id="SM00237"/>
    </source>
</evidence>
<dbReference type="InterPro" id="IPR004837">
    <property type="entry name" value="NaCa_Exmemb"/>
</dbReference>
<dbReference type="GO" id="GO:0005432">
    <property type="term" value="F:calcium:sodium antiporter activity"/>
    <property type="evidence" value="ECO:0007669"/>
    <property type="project" value="InterPro"/>
</dbReference>
<feature type="domain" description="Calx-beta" evidence="22">
    <location>
        <begin position="377"/>
        <end position="477"/>
    </location>
</feature>
<accession>A0A7E6EWS2</accession>
<feature type="transmembrane region" description="Helical" evidence="20">
    <location>
        <begin position="196"/>
        <end position="222"/>
    </location>
</feature>
<feature type="chain" id="PRO_5028849111" evidence="21">
    <location>
        <begin position="27"/>
        <end position="903"/>
    </location>
</feature>
<dbReference type="FunFam" id="1.20.1420.30:FF:000003">
    <property type="entry name" value="sodium/calcium exchanger 1 isoform X1"/>
    <property type="match status" value="1"/>
</dbReference>
<dbReference type="InterPro" id="IPR004836">
    <property type="entry name" value="Na_Ca_Ex"/>
</dbReference>
<evidence type="ECO:0000256" key="5">
    <source>
        <dbReference type="ARBA" id="ARBA00022475"/>
    </source>
</evidence>
<feature type="transmembrane region" description="Helical" evidence="20">
    <location>
        <begin position="878"/>
        <end position="900"/>
    </location>
</feature>
<dbReference type="SMART" id="SM00237">
    <property type="entry name" value="Calx_beta"/>
    <property type="match status" value="2"/>
</dbReference>
<evidence type="ECO:0000256" key="20">
    <source>
        <dbReference type="SAM" id="Phobius"/>
    </source>
</evidence>
<keyword evidence="14" id="KW-0915">Sodium</keyword>
<evidence type="ECO:0000256" key="13">
    <source>
        <dbReference type="ARBA" id="ARBA00022989"/>
    </source>
</evidence>
<keyword evidence="8" id="KW-0479">Metal-binding</keyword>
<evidence type="ECO:0000256" key="19">
    <source>
        <dbReference type="ARBA" id="ARBA00033667"/>
    </source>
</evidence>
<dbReference type="InterPro" id="IPR051171">
    <property type="entry name" value="CaCA"/>
</dbReference>
<keyword evidence="11" id="KW-0106">Calcium</keyword>
<dbReference type="Gene3D" id="1.20.1420.30">
    <property type="entry name" value="NCX, central ion-binding region"/>
    <property type="match status" value="2"/>
</dbReference>